<dbReference type="Pfam" id="PF13246">
    <property type="entry name" value="Cation_ATPase"/>
    <property type="match status" value="1"/>
</dbReference>
<dbReference type="PRINTS" id="PR00120">
    <property type="entry name" value="HATPASE"/>
</dbReference>
<evidence type="ECO:0000256" key="3">
    <source>
        <dbReference type="ARBA" id="ARBA00022553"/>
    </source>
</evidence>
<dbReference type="SFLD" id="SFLDS00003">
    <property type="entry name" value="Haloacid_Dehalogenase"/>
    <property type="match status" value="1"/>
</dbReference>
<dbReference type="SUPFAM" id="SSF81660">
    <property type="entry name" value="Metal cation-transporting ATPase, ATP-binding domain N"/>
    <property type="match status" value="1"/>
</dbReference>
<dbReference type="GO" id="GO:0006883">
    <property type="term" value="P:intracellular sodium ion homeostasis"/>
    <property type="evidence" value="ECO:0007669"/>
    <property type="project" value="TreeGrafter"/>
</dbReference>
<organism evidence="13 14">
    <name type="scientific">Spiribacter salinus M19-40</name>
    <dbReference type="NCBI Taxonomy" id="1260251"/>
    <lineage>
        <taxon>Bacteria</taxon>
        <taxon>Pseudomonadati</taxon>
        <taxon>Pseudomonadota</taxon>
        <taxon>Gammaproteobacteria</taxon>
        <taxon>Chromatiales</taxon>
        <taxon>Ectothiorhodospiraceae</taxon>
        <taxon>Spiribacter</taxon>
    </lineage>
</organism>
<feature type="transmembrane region" description="Helical" evidence="11">
    <location>
        <begin position="275"/>
        <end position="300"/>
    </location>
</feature>
<dbReference type="FunFam" id="2.70.150.10:FF:000160">
    <property type="entry name" value="Sarcoplasmic/endoplasmic reticulum calcium ATPase 1"/>
    <property type="match status" value="1"/>
</dbReference>
<feature type="domain" description="Cation-transporting P-type ATPase N-terminal" evidence="12">
    <location>
        <begin position="7"/>
        <end position="80"/>
    </location>
</feature>
<name>R4V6K4_9GAMM</name>
<evidence type="ECO:0000256" key="8">
    <source>
        <dbReference type="ARBA" id="ARBA00022967"/>
    </source>
</evidence>
<evidence type="ECO:0000256" key="9">
    <source>
        <dbReference type="ARBA" id="ARBA00022989"/>
    </source>
</evidence>
<dbReference type="GO" id="GO:0005391">
    <property type="term" value="F:P-type sodium:potassium-exchanging transporter activity"/>
    <property type="evidence" value="ECO:0007669"/>
    <property type="project" value="TreeGrafter"/>
</dbReference>
<dbReference type="InterPro" id="IPR059000">
    <property type="entry name" value="ATPase_P-type_domA"/>
</dbReference>
<dbReference type="InterPro" id="IPR050510">
    <property type="entry name" value="Cation_transp_ATPase_P-type"/>
</dbReference>
<keyword evidence="7" id="KW-0460">Magnesium</keyword>
<dbReference type="Pfam" id="PF00122">
    <property type="entry name" value="E1-E2_ATPase"/>
    <property type="match status" value="1"/>
</dbReference>
<dbReference type="InterPro" id="IPR023214">
    <property type="entry name" value="HAD_sf"/>
</dbReference>
<dbReference type="GO" id="GO:0030007">
    <property type="term" value="P:intracellular potassium ion homeostasis"/>
    <property type="evidence" value="ECO:0007669"/>
    <property type="project" value="TreeGrafter"/>
</dbReference>
<evidence type="ECO:0000256" key="5">
    <source>
        <dbReference type="ARBA" id="ARBA00022741"/>
    </source>
</evidence>
<keyword evidence="10 11" id="KW-0472">Membrane</keyword>
<feature type="transmembrane region" description="Helical" evidence="11">
    <location>
        <begin position="60"/>
        <end position="78"/>
    </location>
</feature>
<dbReference type="PROSITE" id="PS00154">
    <property type="entry name" value="ATPASE_E1_E2"/>
    <property type="match status" value="1"/>
</dbReference>
<feature type="transmembrane region" description="Helical" evidence="11">
    <location>
        <begin position="792"/>
        <end position="809"/>
    </location>
</feature>
<dbReference type="GO" id="GO:0036376">
    <property type="term" value="P:sodium ion export across plasma membrane"/>
    <property type="evidence" value="ECO:0007669"/>
    <property type="project" value="TreeGrafter"/>
</dbReference>
<keyword evidence="5" id="KW-0547">Nucleotide-binding</keyword>
<dbReference type="SUPFAM" id="SSF81665">
    <property type="entry name" value="Calcium ATPase, transmembrane domain M"/>
    <property type="match status" value="1"/>
</dbReference>
<dbReference type="Gene3D" id="3.40.1110.10">
    <property type="entry name" value="Calcium-transporting ATPase, cytoplasmic domain N"/>
    <property type="match status" value="1"/>
</dbReference>
<reference evidence="13 14" key="1">
    <citation type="journal article" date="2013" name="Genome Announc.">
        <title>Draft Genome of Spiribacter salinus M19-40, an Abundant Gammaproteobacterium in Aquatic Hypersaline Environments.</title>
        <authorList>
            <person name="Leon M.J."/>
            <person name="Ghai R."/>
            <person name="Fernandez A.B."/>
            <person name="Sanchez-Porro C."/>
            <person name="Rodriguez-Valera F."/>
            <person name="Ventosa A."/>
        </authorList>
    </citation>
    <scope>NUCLEOTIDE SEQUENCE [LARGE SCALE GENOMIC DNA]</scope>
    <source>
        <strain evidence="13">M19-40</strain>
    </source>
</reference>
<keyword evidence="6" id="KW-0067">ATP-binding</keyword>
<dbReference type="SMART" id="SM00831">
    <property type="entry name" value="Cation_ATPase_N"/>
    <property type="match status" value="1"/>
</dbReference>
<feature type="transmembrane region" description="Helical" evidence="11">
    <location>
        <begin position="718"/>
        <end position="736"/>
    </location>
</feature>
<dbReference type="PANTHER" id="PTHR43294">
    <property type="entry name" value="SODIUM/POTASSIUM-TRANSPORTING ATPASE SUBUNIT ALPHA"/>
    <property type="match status" value="1"/>
</dbReference>
<dbReference type="InterPro" id="IPR001757">
    <property type="entry name" value="P_typ_ATPase"/>
</dbReference>
<feature type="transmembrane region" description="Helical" evidence="11">
    <location>
        <begin position="762"/>
        <end position="780"/>
    </location>
</feature>
<dbReference type="GO" id="GO:1990573">
    <property type="term" value="P:potassium ion import across plasma membrane"/>
    <property type="evidence" value="ECO:0007669"/>
    <property type="project" value="TreeGrafter"/>
</dbReference>
<gene>
    <name evidence="13" type="ORF">SPISAL_02830</name>
</gene>
<sequence>MAQHPRAWHALETDEVLEVLDTTLEGLTEAEAQARLQTYGENRQRPPEKRSRLMRFLAQFRNLLIYILLGAAVVTALLGHWIDTGAIVAVVLINALIGYIQEGKAENAMDAIRGLLAPQAVVRRGRRRRTIEAARLVPGDILILEPGNKITADVRILSARGLEVDESSLTGESVPAEKAPASVPAGANLADQHSMAFAGTLVTRGEGVGVVAATGLVTQLGQVTEMLAEVEQVTTPLLRHLNQLSRKLAVLIVAGSILTALAGILLHGFSVLEMFMAAVGLAVAAIPQGLPAIVTITLAFGVQRLAKRNAIVRRLPAVETLGAVTVICSDKTGTLTLNQMTVQEVLLADGAYRVDGQDADPADSSAAKEAPPAESRPLAQAAALCCDASVYEQADGSKGISGDPMEAAILHFAASMGIDVEALRDAAPRETGIPFDSACRYMATVNSVEDDRKLVVKGAPEVVVPLCSSARTRTGDASLDEAAWHTSAEAMARRGLRLLAIAERSLGDDPVDLETSEGLSGLVLLGLVAIIDPPRDEAISAVAACQRAGIRIKMITGDHAVTAAAIGRQIGLGEADRGVTGSDLDAMDAETFSRVASDSAVFARVSPRHKLDLVSALQAKGEVVAMTGDGVNDAPALKRADVGVAMGQSGTDAARESSAVVLADDNFATLEAAVRQGRVIYDNIVKSILFILPTNAAEALLLVFAVLGGLQLPITPAQILWVNMITAVTLALALTLEPPERHVMRRSPRPTNAPLIPKTQRARIVLVAAVMVGGTLGVFLMERAGGRDLAEARTLALHTLVLFEMWFLLSARRLHASSLNWSGLLANPYVLLAGAATILAQLVLIYTPMMQFLFDTRPLGWRDWLLALGVSLPVIAVAEGHKAWGANGSASMHPLR</sequence>
<dbReference type="InterPro" id="IPR004014">
    <property type="entry name" value="ATPase_P-typ_cation-transptr_N"/>
</dbReference>
<dbReference type="AlphaFoldDB" id="R4V6K4"/>
<dbReference type="Gene3D" id="1.20.1110.10">
    <property type="entry name" value="Calcium-transporting ATPase, transmembrane domain"/>
    <property type="match status" value="1"/>
</dbReference>
<keyword evidence="9 11" id="KW-1133">Transmembrane helix</keyword>
<dbReference type="NCBIfam" id="TIGR01494">
    <property type="entry name" value="ATPase_P-type"/>
    <property type="match status" value="2"/>
</dbReference>
<dbReference type="SUPFAM" id="SSF81653">
    <property type="entry name" value="Calcium ATPase, transduction domain A"/>
    <property type="match status" value="1"/>
</dbReference>
<evidence type="ECO:0000259" key="12">
    <source>
        <dbReference type="SMART" id="SM00831"/>
    </source>
</evidence>
<dbReference type="InterPro" id="IPR036412">
    <property type="entry name" value="HAD-like_sf"/>
</dbReference>
<dbReference type="PATRIC" id="fig|1260251.3.peg.569"/>
<dbReference type="InterPro" id="IPR023299">
    <property type="entry name" value="ATPase_P-typ_cyto_dom_N"/>
</dbReference>
<dbReference type="GO" id="GO:1902600">
    <property type="term" value="P:proton transmembrane transport"/>
    <property type="evidence" value="ECO:0007669"/>
    <property type="project" value="TreeGrafter"/>
</dbReference>
<accession>R4V6K4</accession>
<dbReference type="InterPro" id="IPR018303">
    <property type="entry name" value="ATPase_P-typ_P_site"/>
</dbReference>
<dbReference type="HOGENOM" id="CLU_002360_2_1_6"/>
<evidence type="ECO:0000256" key="1">
    <source>
        <dbReference type="ARBA" id="ARBA00004127"/>
    </source>
</evidence>
<dbReference type="InterPro" id="IPR044492">
    <property type="entry name" value="P_typ_ATPase_HD_dom"/>
</dbReference>
<keyword evidence="4 11" id="KW-0812">Transmembrane</keyword>
<dbReference type="InterPro" id="IPR023298">
    <property type="entry name" value="ATPase_P-typ_TM_dom_sf"/>
</dbReference>
<dbReference type="PANTHER" id="PTHR43294:SF20">
    <property type="entry name" value="P-TYPE ATPASE"/>
    <property type="match status" value="1"/>
</dbReference>
<dbReference type="GO" id="GO:0005524">
    <property type="term" value="F:ATP binding"/>
    <property type="evidence" value="ECO:0007669"/>
    <property type="project" value="UniProtKB-KW"/>
</dbReference>
<feature type="transmembrane region" description="Helical" evidence="11">
    <location>
        <begin position="829"/>
        <end position="849"/>
    </location>
</feature>
<dbReference type="KEGG" id="ssal:SPISAL_02830"/>
<dbReference type="GO" id="GO:0012505">
    <property type="term" value="C:endomembrane system"/>
    <property type="evidence" value="ECO:0007669"/>
    <property type="project" value="UniProtKB-SubCell"/>
</dbReference>
<feature type="transmembrane region" description="Helical" evidence="11">
    <location>
        <begin position="248"/>
        <end position="269"/>
    </location>
</feature>
<feature type="transmembrane region" description="Helical" evidence="11">
    <location>
        <begin position="688"/>
        <end position="712"/>
    </location>
</feature>
<dbReference type="PRINTS" id="PR00119">
    <property type="entry name" value="CATATPASE"/>
</dbReference>
<dbReference type="GO" id="GO:0016887">
    <property type="term" value="F:ATP hydrolysis activity"/>
    <property type="evidence" value="ECO:0007669"/>
    <property type="project" value="InterPro"/>
</dbReference>
<dbReference type="GO" id="GO:0005886">
    <property type="term" value="C:plasma membrane"/>
    <property type="evidence" value="ECO:0007669"/>
    <property type="project" value="TreeGrafter"/>
</dbReference>
<dbReference type="InterPro" id="IPR008250">
    <property type="entry name" value="ATPase_P-typ_transduc_dom_A_sf"/>
</dbReference>
<dbReference type="OrthoDB" id="9814270at2"/>
<dbReference type="RefSeq" id="WP_016352967.1">
    <property type="nucleotide sequence ID" value="NC_021291.1"/>
</dbReference>
<dbReference type="Proteomes" id="UP000017881">
    <property type="component" value="Chromosome"/>
</dbReference>
<comment type="subcellular location">
    <subcellularLocation>
        <location evidence="1">Endomembrane system</location>
        <topology evidence="1">Multi-pass membrane protein</topology>
    </subcellularLocation>
</comment>
<dbReference type="EMBL" id="CP005963">
    <property type="protein sequence ID" value="AGM40660.1"/>
    <property type="molecule type" value="Genomic_DNA"/>
</dbReference>
<dbReference type="InterPro" id="IPR006068">
    <property type="entry name" value="ATPase_P-typ_cation-transptr_C"/>
</dbReference>
<evidence type="ECO:0000256" key="7">
    <source>
        <dbReference type="ARBA" id="ARBA00022842"/>
    </source>
</evidence>
<dbReference type="SFLD" id="SFLDG00002">
    <property type="entry name" value="C1.7:_P-type_atpase_like"/>
    <property type="match status" value="1"/>
</dbReference>
<evidence type="ECO:0000313" key="13">
    <source>
        <dbReference type="EMBL" id="AGM40660.1"/>
    </source>
</evidence>
<evidence type="ECO:0000256" key="2">
    <source>
        <dbReference type="ARBA" id="ARBA00005675"/>
    </source>
</evidence>
<evidence type="ECO:0000256" key="4">
    <source>
        <dbReference type="ARBA" id="ARBA00022692"/>
    </source>
</evidence>
<proteinExistence type="inferred from homology"/>
<dbReference type="Pfam" id="PF00690">
    <property type="entry name" value="Cation_ATPase_N"/>
    <property type="match status" value="1"/>
</dbReference>
<evidence type="ECO:0000256" key="10">
    <source>
        <dbReference type="ARBA" id="ARBA00023136"/>
    </source>
</evidence>
<dbReference type="Pfam" id="PF00689">
    <property type="entry name" value="Cation_ATPase_C"/>
    <property type="match status" value="1"/>
</dbReference>
<keyword evidence="14" id="KW-1185">Reference proteome</keyword>
<protein>
    <submittedName>
        <fullName evidence="13">ATPase, E1-E2 type</fullName>
    </submittedName>
</protein>
<evidence type="ECO:0000256" key="6">
    <source>
        <dbReference type="ARBA" id="ARBA00022840"/>
    </source>
</evidence>
<evidence type="ECO:0000256" key="11">
    <source>
        <dbReference type="SAM" id="Phobius"/>
    </source>
</evidence>
<comment type="similarity">
    <text evidence="2">Belongs to the cation transport ATPase (P-type) (TC 3.A.3) family. Type IIA subfamily.</text>
</comment>
<dbReference type="Gene3D" id="2.70.150.10">
    <property type="entry name" value="Calcium-transporting ATPase, cytoplasmic transduction domain A"/>
    <property type="match status" value="1"/>
</dbReference>
<keyword evidence="8" id="KW-1278">Translocase</keyword>
<keyword evidence="3" id="KW-0597">Phosphoprotein</keyword>
<evidence type="ECO:0000313" key="14">
    <source>
        <dbReference type="Proteomes" id="UP000017881"/>
    </source>
</evidence>
<feature type="transmembrane region" description="Helical" evidence="11">
    <location>
        <begin position="84"/>
        <end position="100"/>
    </location>
</feature>
<dbReference type="Gene3D" id="3.40.50.1000">
    <property type="entry name" value="HAD superfamily/HAD-like"/>
    <property type="match status" value="1"/>
</dbReference>
<dbReference type="SUPFAM" id="SSF56784">
    <property type="entry name" value="HAD-like"/>
    <property type="match status" value="1"/>
</dbReference>
<dbReference type="SFLD" id="SFLDF00027">
    <property type="entry name" value="p-type_atpase"/>
    <property type="match status" value="1"/>
</dbReference>
<dbReference type="eggNOG" id="COG0474">
    <property type="taxonomic scope" value="Bacteria"/>
</dbReference>